<organism evidence="1 2">
    <name type="scientific">Flavobacterium aciduliphilum</name>
    <dbReference type="NCBI Taxonomy" id="1101402"/>
    <lineage>
        <taxon>Bacteria</taxon>
        <taxon>Pseudomonadati</taxon>
        <taxon>Bacteroidota</taxon>
        <taxon>Flavobacteriia</taxon>
        <taxon>Flavobacteriales</taxon>
        <taxon>Flavobacteriaceae</taxon>
        <taxon>Flavobacterium</taxon>
    </lineage>
</organism>
<reference evidence="1 2" key="1">
    <citation type="submission" date="2018-06" db="EMBL/GenBank/DDBJ databases">
        <title>Genomic Encyclopedia of Archaeal and Bacterial Type Strains, Phase II (KMG-II): from individual species to whole genera.</title>
        <authorList>
            <person name="Goeker M."/>
        </authorList>
    </citation>
    <scope>NUCLEOTIDE SEQUENCE [LARGE SCALE GENOMIC DNA]</scope>
    <source>
        <strain evidence="1 2">DSM 25663</strain>
    </source>
</reference>
<proteinExistence type="predicted"/>
<dbReference type="AlphaFoldDB" id="A0A328YPW5"/>
<keyword evidence="2" id="KW-1185">Reference proteome</keyword>
<evidence type="ECO:0000313" key="1">
    <source>
        <dbReference type="EMBL" id="RAR75404.1"/>
    </source>
</evidence>
<gene>
    <name evidence="1" type="ORF">CLV55_10199</name>
</gene>
<dbReference type="EMBL" id="QLSZ01000001">
    <property type="protein sequence ID" value="RAR75404.1"/>
    <property type="molecule type" value="Genomic_DNA"/>
</dbReference>
<evidence type="ECO:0000313" key="2">
    <source>
        <dbReference type="Proteomes" id="UP000248840"/>
    </source>
</evidence>
<comment type="caution">
    <text evidence="1">The sequence shown here is derived from an EMBL/GenBank/DDBJ whole genome shotgun (WGS) entry which is preliminary data.</text>
</comment>
<name>A0A328YPW5_9FLAO</name>
<sequence>MSTKYKAATTEETYFITRTTVDYYFSSARNYAGLDNDLNIILIDLF</sequence>
<accession>A0A328YPW5</accession>
<protein>
    <submittedName>
        <fullName evidence="1">Uncharacterized protein</fullName>
    </submittedName>
</protein>
<dbReference type="RefSeq" id="WP_211306473.1">
    <property type="nucleotide sequence ID" value="NZ_QLSZ01000001.1"/>
</dbReference>
<dbReference type="Proteomes" id="UP000248840">
    <property type="component" value="Unassembled WGS sequence"/>
</dbReference>